<dbReference type="SUPFAM" id="SSF53448">
    <property type="entry name" value="Nucleotide-diphospho-sugar transferases"/>
    <property type="match status" value="1"/>
</dbReference>
<evidence type="ECO:0008006" key="3">
    <source>
        <dbReference type="Google" id="ProtNLM"/>
    </source>
</evidence>
<comment type="caution">
    <text evidence="1">The sequence shown here is derived from an EMBL/GenBank/DDBJ whole genome shotgun (WGS) entry which is preliminary data.</text>
</comment>
<evidence type="ECO:0000313" key="2">
    <source>
        <dbReference type="Proteomes" id="UP001222770"/>
    </source>
</evidence>
<evidence type="ECO:0000313" key="1">
    <source>
        <dbReference type="EMBL" id="MDF8335545.1"/>
    </source>
</evidence>
<gene>
    <name evidence="1" type="ORF">POM99_20250</name>
</gene>
<sequence>MLLTTADLHAGRDAELARLVRSVEQFQHAHPETALHHVMLLQRCTDPMAEATRLGFPARMDVFASERQIPLSSARNIMINRLLEDPPFPLGDAMVAFPDDDAWYPAGTLEHMHALFSKDRDLDFWFCRYGSEASFPDGLREYTPALLDIIGRASSNTIAVRGAVLANVRGFDESLGLGTPAKSGEDTDFAMRAAFSARKILHAPERMVGHRDFDPAIRARYYGGTLVALRRHRLKSVSAFVAYLRKIAVGVALCAKGELPVQDLRAAWKMQKALAPAINPKMTDAMEKASRGGVLS</sequence>
<keyword evidence="2" id="KW-1185">Reference proteome</keyword>
<dbReference type="Proteomes" id="UP001222770">
    <property type="component" value="Unassembled WGS sequence"/>
</dbReference>
<protein>
    <recommendedName>
        <fullName evidence="3">Glycosyltransferase</fullName>
    </recommendedName>
</protein>
<reference evidence="1 2" key="1">
    <citation type="submission" date="2023-03" db="EMBL/GenBank/DDBJ databases">
        <title>Novosphingobium cyanobacteriorum sp. nov., isolated from a eutrophic reservoir during the Microcystis bloom period.</title>
        <authorList>
            <person name="Kang M."/>
            <person name="Le V."/>
            <person name="Ko S.-R."/>
            <person name="Lee S.-A."/>
            <person name="Ahn C.-Y."/>
        </authorList>
    </citation>
    <scope>NUCLEOTIDE SEQUENCE [LARGE SCALE GENOMIC DNA]</scope>
    <source>
        <strain evidence="1 2">HBC54</strain>
    </source>
</reference>
<accession>A0ABT6CNR1</accession>
<dbReference type="Gene3D" id="3.90.550.10">
    <property type="entry name" value="Spore Coat Polysaccharide Biosynthesis Protein SpsA, Chain A"/>
    <property type="match status" value="1"/>
</dbReference>
<organism evidence="1 2">
    <name type="scientific">Novosphingobium cyanobacteriorum</name>
    <dbReference type="NCBI Taxonomy" id="3024215"/>
    <lineage>
        <taxon>Bacteria</taxon>
        <taxon>Pseudomonadati</taxon>
        <taxon>Pseudomonadota</taxon>
        <taxon>Alphaproteobacteria</taxon>
        <taxon>Sphingomonadales</taxon>
        <taxon>Sphingomonadaceae</taxon>
        <taxon>Novosphingobium</taxon>
    </lineage>
</organism>
<proteinExistence type="predicted"/>
<dbReference type="InterPro" id="IPR029044">
    <property type="entry name" value="Nucleotide-diphossugar_trans"/>
</dbReference>
<dbReference type="EMBL" id="JAROCY010000030">
    <property type="protein sequence ID" value="MDF8335545.1"/>
    <property type="molecule type" value="Genomic_DNA"/>
</dbReference>
<name>A0ABT6CNR1_9SPHN</name>
<dbReference type="RefSeq" id="WP_277280508.1">
    <property type="nucleotide sequence ID" value="NZ_JAROCY010000030.1"/>
</dbReference>